<dbReference type="RefSeq" id="WP_074556303.1">
    <property type="nucleotide sequence ID" value="NZ_CP119563.1"/>
</dbReference>
<accession>A0A1G7T999</accession>
<sequence length="100" mass="10887">MTGRAIIIDAEELPDLPARLIGGMAKGALFCLALKEGQIQQGVRIRTGDDALDEIADLHRAMQFSSDEIVLANFDGQSVFDITMVATTRDQTGRWAPIEV</sequence>
<protein>
    <submittedName>
        <fullName evidence="1">Uncharacterized protein</fullName>
    </submittedName>
</protein>
<gene>
    <name evidence="1" type="ORF">SAMN04244550_03755</name>
</gene>
<organism evidence="1 2">
    <name type="scientific">Rhodobacter capsulatus</name>
    <name type="common">Rhodopseudomonas capsulata</name>
    <dbReference type="NCBI Taxonomy" id="1061"/>
    <lineage>
        <taxon>Bacteria</taxon>
        <taxon>Pseudomonadati</taxon>
        <taxon>Pseudomonadota</taxon>
        <taxon>Alphaproteobacteria</taxon>
        <taxon>Rhodobacterales</taxon>
        <taxon>Rhodobacter group</taxon>
        <taxon>Rhodobacter</taxon>
    </lineage>
</organism>
<name>A0A1G7T999_RHOCA</name>
<evidence type="ECO:0000313" key="2">
    <source>
        <dbReference type="Proteomes" id="UP000183812"/>
    </source>
</evidence>
<dbReference type="Proteomes" id="UP000183812">
    <property type="component" value="Unassembled WGS sequence"/>
</dbReference>
<dbReference type="AlphaFoldDB" id="A0A1G7T999"/>
<reference evidence="1 2" key="1">
    <citation type="submission" date="2016-10" db="EMBL/GenBank/DDBJ databases">
        <authorList>
            <person name="de Groot N.N."/>
        </authorList>
    </citation>
    <scope>NUCLEOTIDE SEQUENCE [LARGE SCALE GENOMIC DNA]</scope>
    <source>
        <strain evidence="2">DSM 938 / 37b4</strain>
    </source>
</reference>
<evidence type="ECO:0000313" key="1">
    <source>
        <dbReference type="EMBL" id="SDG31199.1"/>
    </source>
</evidence>
<dbReference type="EMBL" id="FNAY01000057">
    <property type="protein sequence ID" value="SDG31199.1"/>
    <property type="molecule type" value="Genomic_DNA"/>
</dbReference>
<proteinExistence type="predicted"/>